<evidence type="ECO:0000256" key="1">
    <source>
        <dbReference type="ARBA" id="ARBA00006601"/>
    </source>
</evidence>
<dbReference type="Pfam" id="PF00984">
    <property type="entry name" value="UDPG_MGDP_dh"/>
    <property type="match status" value="1"/>
</dbReference>
<dbReference type="GO" id="GO:0016628">
    <property type="term" value="F:oxidoreductase activity, acting on the CH-CH group of donors, NAD or NADP as acceptor"/>
    <property type="evidence" value="ECO:0007669"/>
    <property type="project" value="InterPro"/>
</dbReference>
<dbReference type="GO" id="GO:0051287">
    <property type="term" value="F:NAD binding"/>
    <property type="evidence" value="ECO:0007669"/>
    <property type="project" value="InterPro"/>
</dbReference>
<dbReference type="InterPro" id="IPR036220">
    <property type="entry name" value="UDP-Glc/GDP-Man_DH_C_sf"/>
</dbReference>
<dbReference type="InterPro" id="IPR001732">
    <property type="entry name" value="UDP-Glc/GDP-Man_DH_N"/>
</dbReference>
<name>A0A1H6JMV3_9FLAO</name>
<dbReference type="InterPro" id="IPR014027">
    <property type="entry name" value="UDP-Glc/GDP-Man_DH_C"/>
</dbReference>
<dbReference type="SMART" id="SM00984">
    <property type="entry name" value="UDPG_MGDP_dh_C"/>
    <property type="match status" value="1"/>
</dbReference>
<dbReference type="PIRSF" id="PIRSF000124">
    <property type="entry name" value="UDPglc_GDPman_dh"/>
    <property type="match status" value="1"/>
</dbReference>
<dbReference type="PANTHER" id="PTHR43491:SF2">
    <property type="entry name" value="UDP-N-ACETYL-D-MANNOSAMINE DEHYDROGENASE"/>
    <property type="match status" value="1"/>
</dbReference>
<keyword evidence="2" id="KW-0560">Oxidoreductase</keyword>
<dbReference type="EMBL" id="FNWX01000015">
    <property type="protein sequence ID" value="SEH61887.1"/>
    <property type="molecule type" value="Genomic_DNA"/>
</dbReference>
<evidence type="ECO:0000313" key="6">
    <source>
        <dbReference type="EMBL" id="SEH61887.1"/>
    </source>
</evidence>
<dbReference type="AlphaFoldDB" id="A0A1H6JMV3"/>
<evidence type="ECO:0000256" key="3">
    <source>
        <dbReference type="ARBA" id="ARBA00023027"/>
    </source>
</evidence>
<reference evidence="7" key="1">
    <citation type="submission" date="2016-10" db="EMBL/GenBank/DDBJ databases">
        <authorList>
            <person name="Varghese N."/>
            <person name="Submissions S."/>
        </authorList>
    </citation>
    <scope>NUCLEOTIDE SEQUENCE [LARGE SCALE GENOMIC DNA]</scope>
    <source>
        <strain evidence="7">DSM 19326</strain>
    </source>
</reference>
<dbReference type="STRING" id="420404.SAMN05421793_11555"/>
<accession>A0A1H6JMV3</accession>
<dbReference type="Proteomes" id="UP000198555">
    <property type="component" value="Unassembled WGS sequence"/>
</dbReference>
<evidence type="ECO:0000256" key="2">
    <source>
        <dbReference type="ARBA" id="ARBA00023002"/>
    </source>
</evidence>
<evidence type="ECO:0000259" key="5">
    <source>
        <dbReference type="SMART" id="SM00984"/>
    </source>
</evidence>
<protein>
    <submittedName>
        <fullName evidence="6">UDP-N-acetyl-D-galactosamine dehydrogenase</fullName>
    </submittedName>
</protein>
<dbReference type="Pfam" id="PF03720">
    <property type="entry name" value="UDPG_MGDP_dh_C"/>
    <property type="match status" value="1"/>
</dbReference>
<dbReference type="InterPro" id="IPR036291">
    <property type="entry name" value="NAD(P)-bd_dom_sf"/>
</dbReference>
<dbReference type="NCBIfam" id="TIGR03026">
    <property type="entry name" value="NDP-sugDHase"/>
    <property type="match status" value="1"/>
</dbReference>
<evidence type="ECO:0000313" key="7">
    <source>
        <dbReference type="Proteomes" id="UP000198555"/>
    </source>
</evidence>
<proteinExistence type="inferred from homology"/>
<dbReference type="GO" id="GO:0000271">
    <property type="term" value="P:polysaccharide biosynthetic process"/>
    <property type="evidence" value="ECO:0007669"/>
    <property type="project" value="InterPro"/>
</dbReference>
<gene>
    <name evidence="6" type="ORF">SAMN05421793_11555</name>
</gene>
<keyword evidence="7" id="KW-1185">Reference proteome</keyword>
<sequence>MNHKITVIGLGYVGLPLARLFSTKYPVVGFDINEKRISELNSGKDDTLEVSDELLQSALVPNNPKAGETGLYCSNKFEDIADSNIYVVTVPTPVDKNNRPDLTPLYKASETVAKVLKKGDIVIYESTVYPGVTEEECVPVLEKNTGMKFNVDFFAGYSPERINPGDKLHTVEKILKVTAGSNPEIGKIVDDLYNSVIEAGTYLAPTIKVAEAAKVIENSQRDINIAFVNELAKIFNLMGIDTHDVLTAAGTKWNFLPFKPGLVGGHCIGVDPYYLAQKAQEFGYHPEIILAGRRMNDSMGQYVASETVKQMLRQDLKVNGSDVLVLGFTFKENCPDVRNTKVVDVVKNLEDYGINVSIYDPWANPEEVKHEYGLETSTKPPFKKYDAVVLAVSHKEFKDLNIKNLLSEKGIIYDVKGILAKEDGVKRL</sequence>
<dbReference type="SUPFAM" id="SSF52413">
    <property type="entry name" value="UDP-glucose/GDP-mannose dehydrogenase C-terminal domain"/>
    <property type="match status" value="1"/>
</dbReference>
<dbReference type="InterPro" id="IPR028359">
    <property type="entry name" value="UDP_ManNAc/GlcNAc_DH"/>
</dbReference>
<dbReference type="SUPFAM" id="SSF51735">
    <property type="entry name" value="NAD(P)-binding Rossmann-fold domains"/>
    <property type="match status" value="1"/>
</dbReference>
<evidence type="ECO:0000256" key="4">
    <source>
        <dbReference type="PIRNR" id="PIRNR000124"/>
    </source>
</evidence>
<dbReference type="Gene3D" id="3.40.50.720">
    <property type="entry name" value="NAD(P)-binding Rossmann-like Domain"/>
    <property type="match status" value="2"/>
</dbReference>
<dbReference type="PIRSF" id="PIRSF500136">
    <property type="entry name" value="UDP_ManNAc_DH"/>
    <property type="match status" value="1"/>
</dbReference>
<dbReference type="PANTHER" id="PTHR43491">
    <property type="entry name" value="UDP-N-ACETYL-D-MANNOSAMINE DEHYDROGENASE"/>
    <property type="match status" value="1"/>
</dbReference>
<dbReference type="InterPro" id="IPR008927">
    <property type="entry name" value="6-PGluconate_DH-like_C_sf"/>
</dbReference>
<dbReference type="GO" id="GO:0016616">
    <property type="term" value="F:oxidoreductase activity, acting on the CH-OH group of donors, NAD or NADP as acceptor"/>
    <property type="evidence" value="ECO:0007669"/>
    <property type="project" value="InterPro"/>
</dbReference>
<dbReference type="RefSeq" id="WP_089769754.1">
    <property type="nucleotide sequence ID" value="NZ_FNWX01000015.1"/>
</dbReference>
<comment type="similarity">
    <text evidence="1 4">Belongs to the UDP-glucose/GDP-mannose dehydrogenase family.</text>
</comment>
<feature type="domain" description="UDP-glucose/GDP-mannose dehydrogenase C-terminal" evidence="5">
    <location>
        <begin position="324"/>
        <end position="421"/>
    </location>
</feature>
<dbReference type="SUPFAM" id="SSF48179">
    <property type="entry name" value="6-phosphogluconate dehydrogenase C-terminal domain-like"/>
    <property type="match status" value="1"/>
</dbReference>
<dbReference type="Pfam" id="PF03721">
    <property type="entry name" value="UDPG_MGDP_dh_N"/>
    <property type="match status" value="1"/>
</dbReference>
<keyword evidence="3" id="KW-0520">NAD</keyword>
<dbReference type="InterPro" id="IPR017476">
    <property type="entry name" value="UDP-Glc/GDP-Man"/>
</dbReference>
<organism evidence="6 7">
    <name type="scientific">Epilithonimonas hominis</name>
    <dbReference type="NCBI Taxonomy" id="420404"/>
    <lineage>
        <taxon>Bacteria</taxon>
        <taxon>Pseudomonadati</taxon>
        <taxon>Bacteroidota</taxon>
        <taxon>Flavobacteriia</taxon>
        <taxon>Flavobacteriales</taxon>
        <taxon>Weeksellaceae</taxon>
        <taxon>Chryseobacterium group</taxon>
        <taxon>Epilithonimonas</taxon>
    </lineage>
</organism>
<dbReference type="InterPro" id="IPR014026">
    <property type="entry name" value="UDP-Glc/GDP-Man_DH_dimer"/>
</dbReference>